<name>A0ABV0MPA3_9TELE</name>
<keyword evidence="2" id="KW-0547">Nucleotide-binding</keyword>
<evidence type="ECO:0000256" key="1">
    <source>
        <dbReference type="ARBA" id="ARBA00022258"/>
    </source>
</evidence>
<gene>
    <name evidence="6" type="primary">FLT4_1</name>
    <name evidence="6" type="ORF">GOODEAATRI_004654</name>
</gene>
<sequence length="144" mass="16067">MAPESIFDKVYTSQSDVWSFGVLLWEIFSLGNLRIRPHSRTSCTVVVTVLPSAGRYGIMLACWQGEPKERPMFPALVQILGDLLQDNGLPDGKDYIPLNHSQNSEDDGFSQTSSRPASEEELRLACNTLPTRCSYHLFLSFGTP</sequence>
<dbReference type="InterPro" id="IPR001245">
    <property type="entry name" value="Ser-Thr/Tyr_kinase_cat_dom"/>
</dbReference>
<evidence type="ECO:0000256" key="4">
    <source>
        <dbReference type="SAM" id="MobiDB-lite"/>
    </source>
</evidence>
<dbReference type="PANTHER" id="PTHR24416:SF49">
    <property type="entry name" value="VASCULAR ENDOTHELIAL GROWTH FACTOR RECEPTOR 3"/>
    <property type="match status" value="1"/>
</dbReference>
<dbReference type="EMBL" id="JAHRIO010010196">
    <property type="protein sequence ID" value="MEQ2160943.1"/>
    <property type="molecule type" value="Genomic_DNA"/>
</dbReference>
<proteinExistence type="predicted"/>
<evidence type="ECO:0000256" key="3">
    <source>
        <dbReference type="ARBA" id="ARBA00022840"/>
    </source>
</evidence>
<dbReference type="SUPFAM" id="SSF56112">
    <property type="entry name" value="Protein kinase-like (PK-like)"/>
    <property type="match status" value="1"/>
</dbReference>
<dbReference type="Proteomes" id="UP001476798">
    <property type="component" value="Unassembled WGS sequence"/>
</dbReference>
<dbReference type="PANTHER" id="PTHR24416">
    <property type="entry name" value="TYROSINE-PROTEIN KINASE RECEPTOR"/>
    <property type="match status" value="1"/>
</dbReference>
<reference evidence="6 7" key="1">
    <citation type="submission" date="2021-06" db="EMBL/GenBank/DDBJ databases">
        <authorList>
            <person name="Palmer J.M."/>
        </authorList>
    </citation>
    <scope>NUCLEOTIDE SEQUENCE [LARGE SCALE GENOMIC DNA]</scope>
    <source>
        <strain evidence="6 7">GA_2019</strain>
        <tissue evidence="6">Muscle</tissue>
    </source>
</reference>
<accession>A0ABV0MPA3</accession>
<evidence type="ECO:0000256" key="2">
    <source>
        <dbReference type="ARBA" id="ARBA00022741"/>
    </source>
</evidence>
<dbReference type="Gene3D" id="1.10.510.10">
    <property type="entry name" value="Transferase(Phosphotransferase) domain 1"/>
    <property type="match status" value="1"/>
</dbReference>
<keyword evidence="6" id="KW-0675">Receptor</keyword>
<keyword evidence="7" id="KW-1185">Reference proteome</keyword>
<evidence type="ECO:0000259" key="5">
    <source>
        <dbReference type="PROSITE" id="PS50011"/>
    </source>
</evidence>
<dbReference type="InterPro" id="IPR011009">
    <property type="entry name" value="Kinase-like_dom_sf"/>
</dbReference>
<evidence type="ECO:0000313" key="7">
    <source>
        <dbReference type="Proteomes" id="UP001476798"/>
    </source>
</evidence>
<dbReference type="InterPro" id="IPR050122">
    <property type="entry name" value="RTK"/>
</dbReference>
<feature type="domain" description="Protein kinase" evidence="5">
    <location>
        <begin position="1"/>
        <end position="84"/>
    </location>
</feature>
<dbReference type="InterPro" id="IPR000719">
    <property type="entry name" value="Prot_kinase_dom"/>
</dbReference>
<feature type="region of interest" description="Disordered" evidence="4">
    <location>
        <begin position="94"/>
        <end position="114"/>
    </location>
</feature>
<organism evidence="6 7">
    <name type="scientific">Goodea atripinnis</name>
    <dbReference type="NCBI Taxonomy" id="208336"/>
    <lineage>
        <taxon>Eukaryota</taxon>
        <taxon>Metazoa</taxon>
        <taxon>Chordata</taxon>
        <taxon>Craniata</taxon>
        <taxon>Vertebrata</taxon>
        <taxon>Euteleostomi</taxon>
        <taxon>Actinopterygii</taxon>
        <taxon>Neopterygii</taxon>
        <taxon>Teleostei</taxon>
        <taxon>Neoteleostei</taxon>
        <taxon>Acanthomorphata</taxon>
        <taxon>Ovalentaria</taxon>
        <taxon>Atherinomorphae</taxon>
        <taxon>Cyprinodontiformes</taxon>
        <taxon>Goodeidae</taxon>
        <taxon>Goodea</taxon>
    </lineage>
</organism>
<dbReference type="PROSITE" id="PS50011">
    <property type="entry name" value="PROTEIN_KINASE_DOM"/>
    <property type="match status" value="1"/>
</dbReference>
<evidence type="ECO:0000313" key="6">
    <source>
        <dbReference type="EMBL" id="MEQ2160943.1"/>
    </source>
</evidence>
<protein>
    <recommendedName>
        <fullName evidence="1">Vascular endothelial growth factor receptor 3</fullName>
    </recommendedName>
</protein>
<comment type="caution">
    <text evidence="6">The sequence shown here is derived from an EMBL/GenBank/DDBJ whole genome shotgun (WGS) entry which is preliminary data.</text>
</comment>
<keyword evidence="3" id="KW-0067">ATP-binding</keyword>
<dbReference type="Pfam" id="PF07714">
    <property type="entry name" value="PK_Tyr_Ser-Thr"/>
    <property type="match status" value="1"/>
</dbReference>